<evidence type="ECO:0000313" key="2">
    <source>
        <dbReference type="EMBL" id="AEE49117.1"/>
    </source>
</evidence>
<reference evidence="2 3" key="1">
    <citation type="journal article" date="2011" name="Stand. Genomic Sci.">
        <title>Complete genome sequence of Haliscomenobacter hydrossis type strain (O).</title>
        <authorList>
            <consortium name="US DOE Joint Genome Institute (JGI-PGF)"/>
            <person name="Daligault H."/>
            <person name="Lapidus A."/>
            <person name="Zeytun A."/>
            <person name="Nolan M."/>
            <person name="Lucas S."/>
            <person name="Del Rio T.G."/>
            <person name="Tice H."/>
            <person name="Cheng J.F."/>
            <person name="Tapia R."/>
            <person name="Han C."/>
            <person name="Goodwin L."/>
            <person name="Pitluck S."/>
            <person name="Liolios K."/>
            <person name="Pagani I."/>
            <person name="Ivanova N."/>
            <person name="Huntemann M."/>
            <person name="Mavromatis K."/>
            <person name="Mikhailova N."/>
            <person name="Pati A."/>
            <person name="Chen A."/>
            <person name="Palaniappan K."/>
            <person name="Land M."/>
            <person name="Hauser L."/>
            <person name="Brambilla E.M."/>
            <person name="Rohde M."/>
            <person name="Verbarg S."/>
            <person name="Goker M."/>
            <person name="Bristow J."/>
            <person name="Eisen J.A."/>
            <person name="Markowitz V."/>
            <person name="Hugenholtz P."/>
            <person name="Kyrpides N.C."/>
            <person name="Klenk H.P."/>
            <person name="Woyke T."/>
        </authorList>
    </citation>
    <scope>NUCLEOTIDE SEQUENCE [LARGE SCALE GENOMIC DNA]</scope>
    <source>
        <strain evidence="3">ATCC 27775 / DSM 1100 / LMG 10767 / O</strain>
    </source>
</reference>
<keyword evidence="3" id="KW-1185">Reference proteome</keyword>
<feature type="transmembrane region" description="Helical" evidence="1">
    <location>
        <begin position="61"/>
        <end position="82"/>
    </location>
</feature>
<feature type="transmembrane region" description="Helical" evidence="1">
    <location>
        <begin position="7"/>
        <end position="23"/>
    </location>
</feature>
<dbReference type="HOGENOM" id="CLU_2422851_0_0_10"/>
<name>F4KTY1_HALH1</name>
<proteinExistence type="predicted"/>
<dbReference type="AlphaFoldDB" id="F4KTY1"/>
<organism evidence="2 3">
    <name type="scientific">Haliscomenobacter hydrossis (strain ATCC 27775 / DSM 1100 / LMG 10767 / O)</name>
    <dbReference type="NCBI Taxonomy" id="760192"/>
    <lineage>
        <taxon>Bacteria</taxon>
        <taxon>Pseudomonadati</taxon>
        <taxon>Bacteroidota</taxon>
        <taxon>Saprospiria</taxon>
        <taxon>Saprospirales</taxon>
        <taxon>Haliscomenobacteraceae</taxon>
        <taxon>Haliscomenobacter</taxon>
    </lineage>
</organism>
<keyword evidence="1" id="KW-0812">Transmembrane</keyword>
<sequence length="91" mass="10677">MRQIRSIEILLIEVIFYLALWLFNDYVAMYLSLIFGSIFFFILLFTGIAELIERSKVSRKYFWFMAMSALAPLVAAAIFFLLGGEMTWNKM</sequence>
<dbReference type="EMBL" id="CP002691">
    <property type="protein sequence ID" value="AEE49117.1"/>
    <property type="molecule type" value="Genomic_DNA"/>
</dbReference>
<keyword evidence="1" id="KW-1133">Transmembrane helix</keyword>
<protein>
    <submittedName>
        <fullName evidence="2">Uncharacterized protein</fullName>
    </submittedName>
</protein>
<evidence type="ECO:0000313" key="3">
    <source>
        <dbReference type="Proteomes" id="UP000008461"/>
    </source>
</evidence>
<feature type="transmembrane region" description="Helical" evidence="1">
    <location>
        <begin position="29"/>
        <end position="49"/>
    </location>
</feature>
<keyword evidence="1" id="KW-0472">Membrane</keyword>
<dbReference type="Proteomes" id="UP000008461">
    <property type="component" value="Chromosome"/>
</dbReference>
<reference key="2">
    <citation type="submission" date="2011-04" db="EMBL/GenBank/DDBJ databases">
        <title>Complete sequence of chromosome of Haliscomenobacter hydrossis DSM 1100.</title>
        <authorList>
            <consortium name="US DOE Joint Genome Institute (JGI-PGF)"/>
            <person name="Lucas S."/>
            <person name="Han J."/>
            <person name="Lapidus A."/>
            <person name="Bruce D."/>
            <person name="Goodwin L."/>
            <person name="Pitluck S."/>
            <person name="Peters L."/>
            <person name="Kyrpides N."/>
            <person name="Mavromatis K."/>
            <person name="Ivanova N."/>
            <person name="Ovchinnikova G."/>
            <person name="Pagani I."/>
            <person name="Daligault H."/>
            <person name="Detter J.C."/>
            <person name="Han C."/>
            <person name="Land M."/>
            <person name="Hauser L."/>
            <person name="Markowitz V."/>
            <person name="Cheng J.-F."/>
            <person name="Hugenholtz P."/>
            <person name="Woyke T."/>
            <person name="Wu D."/>
            <person name="Verbarg S."/>
            <person name="Frueling A."/>
            <person name="Brambilla E."/>
            <person name="Klenk H.-P."/>
            <person name="Eisen J.A."/>
        </authorList>
    </citation>
    <scope>NUCLEOTIDE SEQUENCE</scope>
    <source>
        <strain>DSM 1100</strain>
    </source>
</reference>
<evidence type="ECO:0000256" key="1">
    <source>
        <dbReference type="SAM" id="Phobius"/>
    </source>
</evidence>
<accession>F4KTY1</accession>
<dbReference type="RefSeq" id="WP_013763672.1">
    <property type="nucleotide sequence ID" value="NC_015510.1"/>
</dbReference>
<dbReference type="KEGG" id="hhy:Halhy_1220"/>
<dbReference type="OrthoDB" id="9979278at2"/>
<gene>
    <name evidence="2" type="ordered locus">Halhy_1220</name>
</gene>